<evidence type="ECO:0008006" key="4">
    <source>
        <dbReference type="Google" id="ProtNLM"/>
    </source>
</evidence>
<reference evidence="2 3" key="1">
    <citation type="journal article" date="2011" name="J. Bacteriol.">
        <title>Complete genome sequence of Amycolicicoccus subflavus DQS3-9A1T, an actinomycete isolated from crude oil-polluted soil.</title>
        <authorList>
            <person name="Cai M."/>
            <person name="Chen W.M."/>
            <person name="Nie Y."/>
            <person name="Chi C.Q."/>
            <person name="Wang Y.N."/>
            <person name="Tang Y.Q."/>
            <person name="Li G.Y."/>
            <person name="Wu X.L."/>
        </authorList>
    </citation>
    <scope>NUCLEOTIDE SEQUENCE [LARGE SCALE GENOMIC DNA]</scope>
    <source>
        <strain evidence="3">DSM 45089 / DQS3-9A1</strain>
        <plasmid evidence="2 3">pAS9A-2</plasmid>
    </source>
</reference>
<dbReference type="Proteomes" id="UP000009235">
    <property type="component" value="Plasmid pAS9A-2"/>
</dbReference>
<dbReference type="KEGG" id="asd:AS9A_P20108"/>
<dbReference type="InterPro" id="IPR017642">
    <property type="entry name" value="DNA_S_mod_DndB"/>
</dbReference>
<protein>
    <recommendedName>
        <fullName evidence="4">DGQHR domain protein</fullName>
    </recommendedName>
</protein>
<evidence type="ECO:0000256" key="1">
    <source>
        <dbReference type="SAM" id="Coils"/>
    </source>
</evidence>
<dbReference type="AlphaFoldDB" id="F6ESN1"/>
<dbReference type="CDD" id="cd16414">
    <property type="entry name" value="dndB_like"/>
    <property type="match status" value="1"/>
</dbReference>
<organism evidence="2 3">
    <name type="scientific">Hoyosella subflava (strain DSM 45089 / JCM 17490 / NBRC 109087 / DQS3-9A1)</name>
    <name type="common">Amycolicicoccus subflavus</name>
    <dbReference type="NCBI Taxonomy" id="443218"/>
    <lineage>
        <taxon>Bacteria</taxon>
        <taxon>Bacillati</taxon>
        <taxon>Actinomycetota</taxon>
        <taxon>Actinomycetes</taxon>
        <taxon>Mycobacteriales</taxon>
        <taxon>Hoyosellaceae</taxon>
        <taxon>Hoyosella</taxon>
    </lineage>
</organism>
<dbReference type="EMBL" id="CP002788">
    <property type="protein sequence ID" value="AEF43152.1"/>
    <property type="molecule type" value="Genomic_DNA"/>
</dbReference>
<sequence>MSITIDPLRLSKPISSSTYLAMRTVQGGRVVYSTRVPLLDLPTILPVPDPNVVDKDNRKVDRNHAKQFGKYLDDKEEWLAPALLARDNGGCVFENVQGSDDVGYLTVPWAIGGVACLSTIDGQHRVLGVDLEKRRITSDIALVDRSMARKISAERMEKLQADREKLVAQIGRLKREYVGLDIYVELDPIKHRQMFVDVADNAKGISSAVRARFDNYKVANRTLGDVMEHPLLKGWVDPEQDRMTQRNPNLLGAKHVADITRAVVAGAGGRISKKAESTLTDAEVIEQVKDFLDVLSNAFVDFATLTEADPVADRERWDDGKGELTTAQKLRRKSLLGSVGMLRVLGGVFHDLRSGDPDTADLGDVTMFFKRLDRHMAAPVTETSVWRTSNASDDFEPNASAPIMRTQNIVHLVNAIVGWYKKPPTTL</sequence>
<name>F6ESN1_HOYSD</name>
<keyword evidence="2" id="KW-0614">Plasmid</keyword>
<dbReference type="RefSeq" id="WP_013798159.1">
    <property type="nucleotide sequence ID" value="NC_015561.1"/>
</dbReference>
<feature type="coiled-coil region" evidence="1">
    <location>
        <begin position="149"/>
        <end position="176"/>
    </location>
</feature>
<keyword evidence="1" id="KW-0175">Coiled coil</keyword>
<keyword evidence="3" id="KW-1185">Reference proteome</keyword>
<dbReference type="Pfam" id="PF14072">
    <property type="entry name" value="DndB"/>
    <property type="match status" value="1"/>
</dbReference>
<proteinExistence type="predicted"/>
<dbReference type="HOGENOM" id="CLU_677783_0_0_11"/>
<gene>
    <name evidence="2" type="ordered locus">AS9A_P20108</name>
</gene>
<geneLocation type="plasmid" evidence="2 3">
    <name>pAS9A-2</name>
</geneLocation>
<evidence type="ECO:0000313" key="3">
    <source>
        <dbReference type="Proteomes" id="UP000009235"/>
    </source>
</evidence>
<evidence type="ECO:0000313" key="2">
    <source>
        <dbReference type="EMBL" id="AEF43152.1"/>
    </source>
</evidence>
<accession>F6ESN1</accession>